<organism evidence="2 3">
    <name type="scientific">Kingdonia uniflora</name>
    <dbReference type="NCBI Taxonomy" id="39325"/>
    <lineage>
        <taxon>Eukaryota</taxon>
        <taxon>Viridiplantae</taxon>
        <taxon>Streptophyta</taxon>
        <taxon>Embryophyta</taxon>
        <taxon>Tracheophyta</taxon>
        <taxon>Spermatophyta</taxon>
        <taxon>Magnoliopsida</taxon>
        <taxon>Ranunculales</taxon>
        <taxon>Circaeasteraceae</taxon>
        <taxon>Kingdonia</taxon>
    </lineage>
</organism>
<evidence type="ECO:0000256" key="1">
    <source>
        <dbReference type="SAM" id="MobiDB-lite"/>
    </source>
</evidence>
<evidence type="ECO:0000313" key="3">
    <source>
        <dbReference type="Proteomes" id="UP000541444"/>
    </source>
</evidence>
<dbReference type="EMBL" id="JACGCM010001176">
    <property type="protein sequence ID" value="KAF6160063.1"/>
    <property type="molecule type" value="Genomic_DNA"/>
</dbReference>
<sequence length="116" mass="13233">KGLSTIKDTDSSIGLSTTKAGGPLGHNSFPDPKLEYRAKFRLSQSRIGEDLRDFQFKSVVYTEDPYDFSKEFNIGDLYQDKIELKNHIRAYGSYKQVQSRTRFATNIKNCGTLQRS</sequence>
<evidence type="ECO:0000313" key="2">
    <source>
        <dbReference type="EMBL" id="KAF6160063.1"/>
    </source>
</evidence>
<feature type="region of interest" description="Disordered" evidence="1">
    <location>
        <begin position="1"/>
        <end position="29"/>
    </location>
</feature>
<feature type="non-terminal residue" evidence="2">
    <location>
        <position position="1"/>
    </location>
</feature>
<accession>A0A7J7MYV5</accession>
<dbReference type="Proteomes" id="UP000541444">
    <property type="component" value="Unassembled WGS sequence"/>
</dbReference>
<keyword evidence="3" id="KW-1185">Reference proteome</keyword>
<dbReference type="AlphaFoldDB" id="A0A7J7MYV5"/>
<proteinExistence type="predicted"/>
<reference evidence="2 3" key="1">
    <citation type="journal article" date="2020" name="IScience">
        <title>Genome Sequencing of the Endangered Kingdonia uniflora (Circaeasteraceae, Ranunculales) Reveals Potential Mechanisms of Evolutionary Specialization.</title>
        <authorList>
            <person name="Sun Y."/>
            <person name="Deng T."/>
            <person name="Zhang A."/>
            <person name="Moore M.J."/>
            <person name="Landis J.B."/>
            <person name="Lin N."/>
            <person name="Zhang H."/>
            <person name="Zhang X."/>
            <person name="Huang J."/>
            <person name="Zhang X."/>
            <person name="Sun H."/>
            <person name="Wang H."/>
        </authorList>
    </citation>
    <scope>NUCLEOTIDE SEQUENCE [LARGE SCALE GENOMIC DNA]</scope>
    <source>
        <strain evidence="2">TB1705</strain>
        <tissue evidence="2">Leaf</tissue>
    </source>
</reference>
<gene>
    <name evidence="2" type="ORF">GIB67_037468</name>
</gene>
<comment type="caution">
    <text evidence="2">The sequence shown here is derived from an EMBL/GenBank/DDBJ whole genome shotgun (WGS) entry which is preliminary data.</text>
</comment>
<protein>
    <submittedName>
        <fullName evidence="2">Uncharacterized protein</fullName>
    </submittedName>
</protein>
<name>A0A7J7MYV5_9MAGN</name>